<dbReference type="EMBL" id="BMAO01028522">
    <property type="protein sequence ID" value="GFR25352.1"/>
    <property type="molecule type" value="Genomic_DNA"/>
</dbReference>
<comment type="caution">
    <text evidence="1">The sequence shown here is derived from an EMBL/GenBank/DDBJ whole genome shotgun (WGS) entry which is preliminary data.</text>
</comment>
<proteinExistence type="predicted"/>
<evidence type="ECO:0000313" key="2">
    <source>
        <dbReference type="Proteomes" id="UP000887116"/>
    </source>
</evidence>
<organism evidence="1 2">
    <name type="scientific">Trichonephila clavata</name>
    <name type="common">Joro spider</name>
    <name type="synonym">Nephila clavata</name>
    <dbReference type="NCBI Taxonomy" id="2740835"/>
    <lineage>
        <taxon>Eukaryota</taxon>
        <taxon>Metazoa</taxon>
        <taxon>Ecdysozoa</taxon>
        <taxon>Arthropoda</taxon>
        <taxon>Chelicerata</taxon>
        <taxon>Arachnida</taxon>
        <taxon>Araneae</taxon>
        <taxon>Araneomorphae</taxon>
        <taxon>Entelegynae</taxon>
        <taxon>Araneoidea</taxon>
        <taxon>Nephilidae</taxon>
        <taxon>Trichonephila</taxon>
    </lineage>
</organism>
<keyword evidence="2" id="KW-1185">Reference proteome</keyword>
<sequence>MYPFWRTTIGDCATLKCQPFDHHPFGEGFFVCGRVRCRLFLILELKKTRENRSLCLQARRYQMSPARQLAVGVEVSSGIVIFRQTTCSHLHSRRPSVRISLTSSHRRSQLQWVVDHIHWRPEQWTNVLSTDEY</sequence>
<dbReference type="Proteomes" id="UP000887116">
    <property type="component" value="Unassembled WGS sequence"/>
</dbReference>
<evidence type="ECO:0000313" key="1">
    <source>
        <dbReference type="EMBL" id="GFR25352.1"/>
    </source>
</evidence>
<accession>A0A8X6HK40</accession>
<name>A0A8X6HK40_TRICU</name>
<dbReference type="AlphaFoldDB" id="A0A8X6HK40"/>
<gene>
    <name evidence="1" type="ORF">TNCT_463901</name>
</gene>
<reference evidence="1" key="1">
    <citation type="submission" date="2020-07" db="EMBL/GenBank/DDBJ databases">
        <title>Multicomponent nature underlies the extraordinary mechanical properties of spider dragline silk.</title>
        <authorList>
            <person name="Kono N."/>
            <person name="Nakamura H."/>
            <person name="Mori M."/>
            <person name="Yoshida Y."/>
            <person name="Ohtoshi R."/>
            <person name="Malay A.D."/>
            <person name="Moran D.A.P."/>
            <person name="Tomita M."/>
            <person name="Numata K."/>
            <person name="Arakawa K."/>
        </authorList>
    </citation>
    <scope>NUCLEOTIDE SEQUENCE</scope>
</reference>
<protein>
    <submittedName>
        <fullName evidence="1">Uncharacterized protein</fullName>
    </submittedName>
</protein>